<reference evidence="2 3" key="1">
    <citation type="journal article" date="2015" name="Nature">
        <title>rRNA introns, odd ribosomes, and small enigmatic genomes across a large radiation of phyla.</title>
        <authorList>
            <person name="Brown C.T."/>
            <person name="Hug L.A."/>
            <person name="Thomas B.C."/>
            <person name="Sharon I."/>
            <person name="Castelle C.J."/>
            <person name="Singh A."/>
            <person name="Wilkins M.J."/>
            <person name="Williams K.H."/>
            <person name="Banfield J.F."/>
        </authorList>
    </citation>
    <scope>NUCLEOTIDE SEQUENCE [LARGE SCALE GENOMIC DNA]</scope>
</reference>
<name>A0A0G0X8Z0_UNCKA</name>
<gene>
    <name evidence="2" type="ORF">UU77_C0003G0038</name>
</gene>
<evidence type="ECO:0000313" key="2">
    <source>
        <dbReference type="EMBL" id="KKS21410.1"/>
    </source>
</evidence>
<dbReference type="Proteomes" id="UP000034507">
    <property type="component" value="Unassembled WGS sequence"/>
</dbReference>
<dbReference type="EMBL" id="LCBX01000003">
    <property type="protein sequence ID" value="KKS21410.1"/>
    <property type="molecule type" value="Genomic_DNA"/>
</dbReference>
<feature type="region of interest" description="Disordered" evidence="1">
    <location>
        <begin position="1"/>
        <end position="40"/>
    </location>
</feature>
<accession>A0A0G0X8Z0</accession>
<protein>
    <submittedName>
        <fullName evidence="2">Uncharacterized protein</fullName>
    </submittedName>
</protein>
<organism evidence="2 3">
    <name type="scientific">candidate division WWE3 bacterium GW2011_GWC1_41_7</name>
    <dbReference type="NCBI Taxonomy" id="1619119"/>
    <lineage>
        <taxon>Bacteria</taxon>
        <taxon>Katanobacteria</taxon>
    </lineage>
</organism>
<sequence>MAEEKKLQAKGKKTAKKGQGQTQDKTSLKELLEESRKPRE</sequence>
<comment type="caution">
    <text evidence="2">The sequence shown here is derived from an EMBL/GenBank/DDBJ whole genome shotgun (WGS) entry which is preliminary data.</text>
</comment>
<evidence type="ECO:0000256" key="1">
    <source>
        <dbReference type="SAM" id="MobiDB-lite"/>
    </source>
</evidence>
<evidence type="ECO:0000313" key="3">
    <source>
        <dbReference type="Proteomes" id="UP000034507"/>
    </source>
</evidence>
<dbReference type="AlphaFoldDB" id="A0A0G0X8Z0"/>
<proteinExistence type="predicted"/>
<dbReference type="PATRIC" id="fig|1619119.3.peg.117"/>
<feature type="compositionally biased region" description="Basic and acidic residues" evidence="1">
    <location>
        <begin position="26"/>
        <end position="40"/>
    </location>
</feature>